<dbReference type="PROSITE" id="PS00211">
    <property type="entry name" value="ABC_TRANSPORTER_1"/>
    <property type="match status" value="1"/>
</dbReference>
<protein>
    <submittedName>
        <fullName evidence="6">ABC transporter ATP-binding protein</fullName>
    </submittedName>
</protein>
<evidence type="ECO:0000313" key="7">
    <source>
        <dbReference type="Proteomes" id="UP000243494"/>
    </source>
</evidence>
<evidence type="ECO:0000259" key="5">
    <source>
        <dbReference type="PROSITE" id="PS50893"/>
    </source>
</evidence>
<name>A0A371IVV5_9FIRM</name>
<dbReference type="GO" id="GO:0005524">
    <property type="term" value="F:ATP binding"/>
    <property type="evidence" value="ECO:0007669"/>
    <property type="project" value="UniProtKB-KW"/>
</dbReference>
<evidence type="ECO:0000256" key="4">
    <source>
        <dbReference type="ARBA" id="ARBA00022840"/>
    </source>
</evidence>
<dbReference type="PANTHER" id="PTHR43776:SF7">
    <property type="entry name" value="D,D-DIPEPTIDE TRANSPORT ATP-BINDING PROTEIN DDPF-RELATED"/>
    <property type="match status" value="1"/>
</dbReference>
<dbReference type="PANTHER" id="PTHR43776">
    <property type="entry name" value="TRANSPORT ATP-BINDING PROTEIN"/>
    <property type="match status" value="1"/>
</dbReference>
<feature type="domain" description="ABC transporter" evidence="5">
    <location>
        <begin position="5"/>
        <end position="254"/>
    </location>
</feature>
<keyword evidence="2" id="KW-0813">Transport</keyword>
<dbReference type="Proteomes" id="UP000243494">
    <property type="component" value="Unassembled WGS sequence"/>
</dbReference>
<dbReference type="GO" id="GO:0015833">
    <property type="term" value="P:peptide transport"/>
    <property type="evidence" value="ECO:0007669"/>
    <property type="project" value="InterPro"/>
</dbReference>
<evidence type="ECO:0000256" key="3">
    <source>
        <dbReference type="ARBA" id="ARBA00022741"/>
    </source>
</evidence>
<dbReference type="RefSeq" id="WP_095405996.1">
    <property type="nucleotide sequence ID" value="NZ_NOJZ02000002.1"/>
</dbReference>
<dbReference type="GO" id="GO:0055085">
    <property type="term" value="P:transmembrane transport"/>
    <property type="evidence" value="ECO:0007669"/>
    <property type="project" value="UniProtKB-ARBA"/>
</dbReference>
<dbReference type="InterPro" id="IPR003439">
    <property type="entry name" value="ABC_transporter-like_ATP-bd"/>
</dbReference>
<dbReference type="InterPro" id="IPR017871">
    <property type="entry name" value="ABC_transporter-like_CS"/>
</dbReference>
<gene>
    <name evidence="6" type="ORF">CHF27_002930</name>
</gene>
<dbReference type="FunFam" id="3.40.50.300:FF:000016">
    <property type="entry name" value="Oligopeptide ABC transporter ATP-binding component"/>
    <property type="match status" value="1"/>
</dbReference>
<comment type="similarity">
    <text evidence="1">Belongs to the ABC transporter superfamily.</text>
</comment>
<dbReference type="SUPFAM" id="SSF52540">
    <property type="entry name" value="P-loop containing nucleoside triphosphate hydrolases"/>
    <property type="match status" value="1"/>
</dbReference>
<dbReference type="InterPro" id="IPR027417">
    <property type="entry name" value="P-loop_NTPase"/>
</dbReference>
<dbReference type="InterPro" id="IPR003593">
    <property type="entry name" value="AAA+_ATPase"/>
</dbReference>
<dbReference type="AlphaFoldDB" id="A0A371IVV5"/>
<organism evidence="6 7">
    <name type="scientific">Romboutsia maritimum</name>
    <dbReference type="NCBI Taxonomy" id="2020948"/>
    <lineage>
        <taxon>Bacteria</taxon>
        <taxon>Bacillati</taxon>
        <taxon>Bacillota</taxon>
        <taxon>Clostridia</taxon>
        <taxon>Peptostreptococcales</taxon>
        <taxon>Peptostreptococcaceae</taxon>
        <taxon>Romboutsia</taxon>
    </lineage>
</organism>
<keyword evidence="4 6" id="KW-0067">ATP-binding</keyword>
<dbReference type="PROSITE" id="PS50893">
    <property type="entry name" value="ABC_TRANSPORTER_2"/>
    <property type="match status" value="1"/>
</dbReference>
<keyword evidence="7" id="KW-1185">Reference proteome</keyword>
<dbReference type="EMBL" id="NOJZ02000002">
    <property type="protein sequence ID" value="RDY24610.1"/>
    <property type="molecule type" value="Genomic_DNA"/>
</dbReference>
<dbReference type="CDD" id="cd03257">
    <property type="entry name" value="ABC_NikE_OppD_transporters"/>
    <property type="match status" value="1"/>
</dbReference>
<dbReference type="GO" id="GO:0016887">
    <property type="term" value="F:ATP hydrolysis activity"/>
    <property type="evidence" value="ECO:0007669"/>
    <property type="project" value="InterPro"/>
</dbReference>
<dbReference type="SMART" id="SM00382">
    <property type="entry name" value="AAA"/>
    <property type="match status" value="1"/>
</dbReference>
<accession>A0A371IVV5</accession>
<dbReference type="InterPro" id="IPR050319">
    <property type="entry name" value="ABC_transp_ATP-bind"/>
</dbReference>
<comment type="caution">
    <text evidence="6">The sequence shown here is derived from an EMBL/GenBank/DDBJ whole genome shotgun (WGS) entry which is preliminary data.</text>
</comment>
<evidence type="ECO:0000256" key="2">
    <source>
        <dbReference type="ARBA" id="ARBA00022448"/>
    </source>
</evidence>
<dbReference type="InterPro" id="IPR013563">
    <property type="entry name" value="Oligopep_ABC_C"/>
</dbReference>
<dbReference type="OrthoDB" id="9802772at2"/>
<dbReference type="Gene3D" id="3.40.50.300">
    <property type="entry name" value="P-loop containing nucleotide triphosphate hydrolases"/>
    <property type="match status" value="1"/>
</dbReference>
<evidence type="ECO:0000313" key="6">
    <source>
        <dbReference type="EMBL" id="RDY24610.1"/>
    </source>
</evidence>
<proteinExistence type="inferred from homology"/>
<sequence>MTVLVRAEDIVKSYEVSNQISRNKTTFKALDNVTIEIEKGQSIGLIGESGCGKSTLGKILVGLEKSNTGKVIVNQVDITNLKLKEMKPIRKNAQMIFQNTTSTFNPRSTIGQSIEEVIKNFEKTSKEDRVNIVKDILKKVGLDESFYNRYPNELSGGQCQRANIARAIVLKPKFVVCDEPVSSLDFSIRKNILNLLRQLSEDFGVTYLFITHDLSTIKYVCKKIAVMYLGKIVEILDIDKIEEKMSHPYTKILFDAVLVADPTKRGKRREVMGEISQNVDLISGCNFQRRCNKCMEICKEKVPKLKEIEKGHSIACHMFK</sequence>
<keyword evidence="3" id="KW-0547">Nucleotide-binding</keyword>
<dbReference type="Pfam" id="PF08352">
    <property type="entry name" value="oligo_HPY"/>
    <property type="match status" value="1"/>
</dbReference>
<reference evidence="6 7" key="1">
    <citation type="journal article" date="2017" name="Genome Announc.">
        <title>Draft Genome Sequence of Romboutsia maritimum sp. nov. Strain CCRI-22766(T), Isolated from Coastal Estuarine Mud.</title>
        <authorList>
            <person name="Maheux A.F."/>
            <person name="Boudreau D.K."/>
            <person name="Berube E."/>
            <person name="Boissinot M."/>
            <person name="Raymond F."/>
            <person name="Brodeur S."/>
            <person name="Corbeil J."/>
            <person name="Brightwell G."/>
            <person name="Broda D."/>
            <person name="Omar R.F."/>
            <person name="Bergeron M.G."/>
        </authorList>
    </citation>
    <scope>NUCLEOTIDE SEQUENCE [LARGE SCALE GENOMIC DNA]</scope>
    <source>
        <strain evidence="6 7">CCRI-22766</strain>
    </source>
</reference>
<evidence type="ECO:0000256" key="1">
    <source>
        <dbReference type="ARBA" id="ARBA00005417"/>
    </source>
</evidence>
<dbReference type="NCBIfam" id="TIGR01727">
    <property type="entry name" value="oligo_HPY"/>
    <property type="match status" value="1"/>
</dbReference>
<dbReference type="Pfam" id="PF00005">
    <property type="entry name" value="ABC_tran"/>
    <property type="match status" value="1"/>
</dbReference>